<feature type="region of interest" description="Disordered" evidence="1">
    <location>
        <begin position="172"/>
        <end position="197"/>
    </location>
</feature>
<protein>
    <submittedName>
        <fullName evidence="2">Uncharacterized protein</fullName>
    </submittedName>
</protein>
<feature type="compositionally biased region" description="Basic and acidic residues" evidence="1">
    <location>
        <begin position="175"/>
        <end position="194"/>
    </location>
</feature>
<dbReference type="AlphaFoldDB" id="A0AAN6PMP6"/>
<feature type="compositionally biased region" description="Pro residues" evidence="1">
    <location>
        <begin position="54"/>
        <end position="64"/>
    </location>
</feature>
<sequence>MPPKKAAGRGRGGRRGGAAESSRLRVRGRGPSPGRSVGAPSVYESSPELVAQPAPQPDPQPDPAPAAAALPPRAQPDPPIIRSGDASGAASGAANSTRRQQRGARATRAWDFTDVPLNLDQRGRNGRVAGRTLISWGRPRMAEKLLLHMQYEMVQAGLEIPFDRIAHRLRPGASGDERSVATSCRDPETDDLRSTRPVRYNEPFEDRLVGFPDAINLHANRRRQEHDGEGSEDGAEHEEALAVDQEARERAGNSIDRSRSRREGTPDAAELDLEAESRPHAQKRQRASRNAPRHASPEGQWDNLDNPENDNRQSGLFIDNESTYSAQANFRPTAKNTRVQRPILPARNQYFRQTEDREYYRANRQTCQTPAYHEYSSLLIYGTRIMNTTVKRLAAHRVILLRGSPTRRSLSIRPDKVTQWLLTEVVVGNFRKLNTTTKMWMLMHRVATRCMPNSAPGVTDGRNRTRMRLAVPRLGSLREM</sequence>
<gene>
    <name evidence="2" type="ORF">C8A01DRAFT_32317</name>
</gene>
<dbReference type="Proteomes" id="UP001303115">
    <property type="component" value="Unassembled WGS sequence"/>
</dbReference>
<keyword evidence="3" id="KW-1185">Reference proteome</keyword>
<comment type="caution">
    <text evidence="2">The sequence shown here is derived from an EMBL/GenBank/DDBJ whole genome shotgun (WGS) entry which is preliminary data.</text>
</comment>
<reference evidence="3" key="1">
    <citation type="journal article" date="2023" name="Mol. Phylogenet. Evol.">
        <title>Genome-scale phylogeny and comparative genomics of the fungal order Sordariales.</title>
        <authorList>
            <person name="Hensen N."/>
            <person name="Bonometti L."/>
            <person name="Westerberg I."/>
            <person name="Brannstrom I.O."/>
            <person name="Guillou S."/>
            <person name="Cros-Aarteil S."/>
            <person name="Calhoun S."/>
            <person name="Haridas S."/>
            <person name="Kuo A."/>
            <person name="Mondo S."/>
            <person name="Pangilinan J."/>
            <person name="Riley R."/>
            <person name="LaButti K."/>
            <person name="Andreopoulos B."/>
            <person name="Lipzen A."/>
            <person name="Chen C."/>
            <person name="Yan M."/>
            <person name="Daum C."/>
            <person name="Ng V."/>
            <person name="Clum A."/>
            <person name="Steindorff A."/>
            <person name="Ohm R.A."/>
            <person name="Martin F."/>
            <person name="Silar P."/>
            <person name="Natvig D.O."/>
            <person name="Lalanne C."/>
            <person name="Gautier V."/>
            <person name="Ament-Velasquez S.L."/>
            <person name="Kruys A."/>
            <person name="Hutchinson M.I."/>
            <person name="Powell A.J."/>
            <person name="Barry K."/>
            <person name="Miller A.N."/>
            <person name="Grigoriev I.V."/>
            <person name="Debuchy R."/>
            <person name="Gladieux P."/>
            <person name="Hiltunen Thoren M."/>
            <person name="Johannesson H."/>
        </authorList>
    </citation>
    <scope>NUCLEOTIDE SEQUENCE [LARGE SCALE GENOMIC DNA]</scope>
    <source>
        <strain evidence="3">CBS 284.82</strain>
    </source>
</reference>
<organism evidence="2 3">
    <name type="scientific">Parachaetomium inaequale</name>
    <dbReference type="NCBI Taxonomy" id="2588326"/>
    <lineage>
        <taxon>Eukaryota</taxon>
        <taxon>Fungi</taxon>
        <taxon>Dikarya</taxon>
        <taxon>Ascomycota</taxon>
        <taxon>Pezizomycotina</taxon>
        <taxon>Sordariomycetes</taxon>
        <taxon>Sordariomycetidae</taxon>
        <taxon>Sordariales</taxon>
        <taxon>Chaetomiaceae</taxon>
        <taxon>Parachaetomium</taxon>
    </lineage>
</organism>
<feature type="region of interest" description="Disordered" evidence="1">
    <location>
        <begin position="222"/>
        <end position="315"/>
    </location>
</feature>
<feature type="compositionally biased region" description="Low complexity" evidence="1">
    <location>
        <begin position="29"/>
        <end position="42"/>
    </location>
</feature>
<feature type="compositionally biased region" description="Low complexity" evidence="1">
    <location>
        <begin position="83"/>
        <end position="106"/>
    </location>
</feature>
<evidence type="ECO:0000313" key="3">
    <source>
        <dbReference type="Proteomes" id="UP001303115"/>
    </source>
</evidence>
<evidence type="ECO:0000256" key="1">
    <source>
        <dbReference type="SAM" id="MobiDB-lite"/>
    </source>
</evidence>
<evidence type="ECO:0000313" key="2">
    <source>
        <dbReference type="EMBL" id="KAK4043587.1"/>
    </source>
</evidence>
<accession>A0AAN6PMP6</accession>
<feature type="compositionally biased region" description="Basic and acidic residues" evidence="1">
    <location>
        <begin position="237"/>
        <end position="265"/>
    </location>
</feature>
<feature type="region of interest" description="Disordered" evidence="1">
    <location>
        <begin position="1"/>
        <end position="106"/>
    </location>
</feature>
<feature type="compositionally biased region" description="Basic residues" evidence="1">
    <location>
        <begin position="1"/>
        <end position="14"/>
    </location>
</feature>
<proteinExistence type="predicted"/>
<name>A0AAN6PMP6_9PEZI</name>
<dbReference type="EMBL" id="MU854326">
    <property type="protein sequence ID" value="KAK4043587.1"/>
    <property type="molecule type" value="Genomic_DNA"/>
</dbReference>